<name>N1PT65_DOTSN</name>
<protein>
    <submittedName>
        <fullName evidence="2">Uncharacterized protein</fullName>
    </submittedName>
</protein>
<reference evidence="2 3" key="2">
    <citation type="journal article" date="2012" name="PLoS Pathog.">
        <title>Diverse lifestyles and strategies of plant pathogenesis encoded in the genomes of eighteen Dothideomycetes fungi.</title>
        <authorList>
            <person name="Ohm R.A."/>
            <person name="Feau N."/>
            <person name="Henrissat B."/>
            <person name="Schoch C.L."/>
            <person name="Horwitz B.A."/>
            <person name="Barry K.W."/>
            <person name="Condon B.J."/>
            <person name="Copeland A.C."/>
            <person name="Dhillon B."/>
            <person name="Glaser F."/>
            <person name="Hesse C.N."/>
            <person name="Kosti I."/>
            <person name="LaButti K."/>
            <person name="Lindquist E.A."/>
            <person name="Lucas S."/>
            <person name="Salamov A.A."/>
            <person name="Bradshaw R.E."/>
            <person name="Ciuffetti L."/>
            <person name="Hamelin R.C."/>
            <person name="Kema G.H.J."/>
            <person name="Lawrence C."/>
            <person name="Scott J.A."/>
            <person name="Spatafora J.W."/>
            <person name="Turgeon B.G."/>
            <person name="de Wit P.J.G.M."/>
            <person name="Zhong S."/>
            <person name="Goodwin S.B."/>
            <person name="Grigoriev I.V."/>
        </authorList>
    </citation>
    <scope>NUCLEOTIDE SEQUENCE [LARGE SCALE GENOMIC DNA]</scope>
    <source>
        <strain evidence="3">NZE10 / CBS 128990</strain>
    </source>
</reference>
<dbReference type="EMBL" id="KB446537">
    <property type="protein sequence ID" value="EME46133.1"/>
    <property type="molecule type" value="Genomic_DNA"/>
</dbReference>
<evidence type="ECO:0000313" key="2">
    <source>
        <dbReference type="EMBL" id="EME46133.1"/>
    </source>
</evidence>
<sequence>MAQDGTAWSRWMTHMSTVYAEAPPLRRRKRLIQNISADWKKSGRNKATVTAALDLVHVSIARATTLDRNLLEAAWTIPQEELQTYRAHIVGLDTAIEALGALMHLQYRLGRAVWPARSLYWAGALRNTWLEHRETVQARLRELRPSDAPVGLIGTSAQLDQTGGSTTYSSYGADTGRIVVGKRRLEWWLALRQRRRGSCQSLGPSGPPGSSSRTDGSQEQMAQRDRLDICDSLGRRCLRHGNPHPE</sequence>
<dbReference type="AlphaFoldDB" id="N1PT65"/>
<keyword evidence="3" id="KW-1185">Reference proteome</keyword>
<dbReference type="OrthoDB" id="310217at2759"/>
<organism evidence="2 3">
    <name type="scientific">Dothistroma septosporum (strain NZE10 / CBS 128990)</name>
    <name type="common">Red band needle blight fungus</name>
    <name type="synonym">Mycosphaerella pini</name>
    <dbReference type="NCBI Taxonomy" id="675120"/>
    <lineage>
        <taxon>Eukaryota</taxon>
        <taxon>Fungi</taxon>
        <taxon>Dikarya</taxon>
        <taxon>Ascomycota</taxon>
        <taxon>Pezizomycotina</taxon>
        <taxon>Dothideomycetes</taxon>
        <taxon>Dothideomycetidae</taxon>
        <taxon>Mycosphaerellales</taxon>
        <taxon>Mycosphaerellaceae</taxon>
        <taxon>Dothistroma</taxon>
    </lineage>
</organism>
<proteinExistence type="predicted"/>
<evidence type="ECO:0000313" key="3">
    <source>
        <dbReference type="Proteomes" id="UP000016933"/>
    </source>
</evidence>
<reference evidence="3" key="1">
    <citation type="journal article" date="2012" name="PLoS Genet.">
        <title>The genomes of the fungal plant pathogens Cladosporium fulvum and Dothistroma septosporum reveal adaptation to different hosts and lifestyles but also signatures of common ancestry.</title>
        <authorList>
            <person name="de Wit P.J.G.M."/>
            <person name="van der Burgt A."/>
            <person name="Oekmen B."/>
            <person name="Stergiopoulos I."/>
            <person name="Abd-Elsalam K.A."/>
            <person name="Aerts A.L."/>
            <person name="Bahkali A.H."/>
            <person name="Beenen H.G."/>
            <person name="Chettri P."/>
            <person name="Cox M.P."/>
            <person name="Datema E."/>
            <person name="de Vries R.P."/>
            <person name="Dhillon B."/>
            <person name="Ganley A.R."/>
            <person name="Griffiths S.A."/>
            <person name="Guo Y."/>
            <person name="Hamelin R.C."/>
            <person name="Henrissat B."/>
            <person name="Kabir M.S."/>
            <person name="Jashni M.K."/>
            <person name="Kema G."/>
            <person name="Klaubauf S."/>
            <person name="Lapidus A."/>
            <person name="Levasseur A."/>
            <person name="Lindquist E."/>
            <person name="Mehrabi R."/>
            <person name="Ohm R.A."/>
            <person name="Owen T.J."/>
            <person name="Salamov A."/>
            <person name="Schwelm A."/>
            <person name="Schijlen E."/>
            <person name="Sun H."/>
            <person name="van den Burg H.A."/>
            <person name="van Ham R.C.H.J."/>
            <person name="Zhang S."/>
            <person name="Goodwin S.B."/>
            <person name="Grigoriev I.V."/>
            <person name="Collemare J."/>
            <person name="Bradshaw R.E."/>
        </authorList>
    </citation>
    <scope>NUCLEOTIDE SEQUENCE [LARGE SCALE GENOMIC DNA]</scope>
    <source>
        <strain evidence="3">NZE10 / CBS 128990</strain>
    </source>
</reference>
<feature type="compositionally biased region" description="Low complexity" evidence="1">
    <location>
        <begin position="198"/>
        <end position="217"/>
    </location>
</feature>
<dbReference type="HOGENOM" id="CLU_1129032_0_0_1"/>
<gene>
    <name evidence="2" type="ORF">DOTSEDRAFT_22239</name>
</gene>
<feature type="region of interest" description="Disordered" evidence="1">
    <location>
        <begin position="198"/>
        <end position="225"/>
    </location>
</feature>
<evidence type="ECO:0000256" key="1">
    <source>
        <dbReference type="SAM" id="MobiDB-lite"/>
    </source>
</evidence>
<accession>N1PT65</accession>
<dbReference type="Proteomes" id="UP000016933">
    <property type="component" value="Unassembled WGS sequence"/>
</dbReference>